<dbReference type="AlphaFoldDB" id="A0AAN8RRJ8"/>
<dbReference type="EMBL" id="JAVHJM010000006">
    <property type="protein sequence ID" value="KAK6513268.1"/>
    <property type="molecule type" value="Genomic_DNA"/>
</dbReference>
<evidence type="ECO:0000313" key="3">
    <source>
        <dbReference type="Proteomes" id="UP001307849"/>
    </source>
</evidence>
<name>A0AAN8RRJ8_9PEZI</name>
<dbReference type="Proteomes" id="UP001307849">
    <property type="component" value="Unassembled WGS sequence"/>
</dbReference>
<reference evidence="2 3" key="1">
    <citation type="submission" date="2019-10" db="EMBL/GenBank/DDBJ databases">
        <authorList>
            <person name="Palmer J.M."/>
        </authorList>
    </citation>
    <scope>NUCLEOTIDE SEQUENCE [LARGE SCALE GENOMIC DNA]</scope>
    <source>
        <strain evidence="2 3">TWF506</strain>
    </source>
</reference>
<feature type="compositionally biased region" description="Polar residues" evidence="1">
    <location>
        <begin position="50"/>
        <end position="60"/>
    </location>
</feature>
<organism evidence="2 3">
    <name type="scientific">Arthrobotrys conoides</name>
    <dbReference type="NCBI Taxonomy" id="74498"/>
    <lineage>
        <taxon>Eukaryota</taxon>
        <taxon>Fungi</taxon>
        <taxon>Dikarya</taxon>
        <taxon>Ascomycota</taxon>
        <taxon>Pezizomycotina</taxon>
        <taxon>Orbiliomycetes</taxon>
        <taxon>Orbiliales</taxon>
        <taxon>Orbiliaceae</taxon>
        <taxon>Arthrobotrys</taxon>
    </lineage>
</organism>
<feature type="compositionally biased region" description="Basic and acidic residues" evidence="1">
    <location>
        <begin position="103"/>
        <end position="114"/>
    </location>
</feature>
<feature type="region of interest" description="Disordered" evidence="1">
    <location>
        <begin position="1"/>
        <end position="148"/>
    </location>
</feature>
<proteinExistence type="predicted"/>
<evidence type="ECO:0000313" key="2">
    <source>
        <dbReference type="EMBL" id="KAK6513268.1"/>
    </source>
</evidence>
<evidence type="ECO:0000256" key="1">
    <source>
        <dbReference type="SAM" id="MobiDB-lite"/>
    </source>
</evidence>
<gene>
    <name evidence="2" type="ORF">TWF506_009427</name>
</gene>
<protein>
    <submittedName>
        <fullName evidence="2">Uncharacterized protein</fullName>
    </submittedName>
</protein>
<keyword evidence="3" id="KW-1185">Reference proteome</keyword>
<feature type="compositionally biased region" description="Polar residues" evidence="1">
    <location>
        <begin position="76"/>
        <end position="88"/>
    </location>
</feature>
<comment type="caution">
    <text evidence="2">The sequence shown here is derived from an EMBL/GenBank/DDBJ whole genome shotgun (WGS) entry which is preliminary data.</text>
</comment>
<feature type="compositionally biased region" description="Basic and acidic residues" evidence="1">
    <location>
        <begin position="131"/>
        <end position="148"/>
    </location>
</feature>
<sequence>MSSQERFQATDEFHASVPASEPMERKGYPPGRDFSGNSGLPELHAETYPPGTTQRNSSQPGAELEATDYADPSAQPVASDTLSGMTSKDVNRGVGRSVQGMSSRERHGVRKKEQQGVAWTGTVPVDLNAAESKKEAQDFKREFEGKED</sequence>
<accession>A0AAN8RRJ8</accession>